<keyword evidence="1 5" id="KW-0489">Methyltransferase</keyword>
<dbReference type="PROSITE" id="PS51685">
    <property type="entry name" value="SAM_MT_ERG6_SMT"/>
    <property type="match status" value="1"/>
</dbReference>
<accession>A0ABR4P6J4</accession>
<sequence>MAPSKLEQEDHSRDAAFNKAMHKDSSAANGGFSAMMKKDKSAQKAAVDEYFKHWDNKAAKDETPEDREARVAEYATLTRHYYNLGTDLYEYGWGQSFHFCRFAYGEPFYQAIARHEHYLAAKIGIKDGDRVLDVGCGVGGPAREIAKFTGAHITGLNNNDYQIERATRYAAKEGLSDQLNFVKGDFMQMSFPAESFDCVYAIEATVHAPSLEGVYSQIFRVLKPGGVFGVYEWLMTDNYDNENIHHREIRLGIELGDGISNMVKISEGIAAIKAAGFELELHEDLAKRPDATPWYYPLAGDFKHMGSMGDLLTIARMTWWGRGITHKFVGLLEKIGIAPGGTQKTADSLAVAADCLVAGAKEDLFTPMYLMVARKPLK</sequence>
<evidence type="ECO:0000256" key="6">
    <source>
        <dbReference type="RuleBase" id="RU362025"/>
    </source>
</evidence>
<dbReference type="PANTHER" id="PTHR44068">
    <property type="entry name" value="ZGC:194242"/>
    <property type="match status" value="1"/>
</dbReference>
<comment type="pathway">
    <text evidence="6">Steroid metabolism.</text>
</comment>
<dbReference type="InterPro" id="IPR030384">
    <property type="entry name" value="MeTrfase_SMT"/>
</dbReference>
<evidence type="ECO:0000256" key="1">
    <source>
        <dbReference type="ARBA" id="ARBA00022603"/>
    </source>
</evidence>
<keyword evidence="3 5" id="KW-0949">S-adenosyl-L-methionine</keyword>
<keyword evidence="6" id="KW-0753">Steroid metabolism</keyword>
<comment type="function">
    <text evidence="6">Catalyzes the transfer of methyl groups from S-adenosyl-methionine to the C-24 of sterols.</text>
</comment>
<comment type="similarity">
    <text evidence="4 5 6">Belongs to the class I-like SAM-binding methyltransferase superfamily. Erg6/SMT family.</text>
</comment>
<evidence type="ECO:0000259" key="8">
    <source>
        <dbReference type="PROSITE" id="PS51685"/>
    </source>
</evidence>
<reference evidence="9 10" key="1">
    <citation type="submission" date="2024-06" db="EMBL/GenBank/DDBJ databases">
        <title>Complete genome of Phlyctema vagabunda strain 19-DSS-EL-015.</title>
        <authorList>
            <person name="Fiorenzani C."/>
        </authorList>
    </citation>
    <scope>NUCLEOTIDE SEQUENCE [LARGE SCALE GENOMIC DNA]</scope>
    <source>
        <strain evidence="9 10">19-DSS-EL-015</strain>
    </source>
</reference>
<dbReference type="Pfam" id="PF08498">
    <property type="entry name" value="Sterol_MT_C"/>
    <property type="match status" value="1"/>
</dbReference>
<proteinExistence type="inferred from homology"/>
<dbReference type="Gene3D" id="3.40.50.150">
    <property type="entry name" value="Vaccinia Virus protein VP39"/>
    <property type="match status" value="1"/>
</dbReference>
<evidence type="ECO:0000256" key="3">
    <source>
        <dbReference type="ARBA" id="ARBA00022691"/>
    </source>
</evidence>
<keyword evidence="10" id="KW-1185">Reference proteome</keyword>
<comment type="caution">
    <text evidence="9">The sequence shown here is derived from an EMBL/GenBank/DDBJ whole genome shotgun (WGS) entry which is preliminary data.</text>
</comment>
<dbReference type="InterPro" id="IPR050447">
    <property type="entry name" value="Erg6_SMT_methyltransf"/>
</dbReference>
<feature type="domain" description="SAM-dependent methyltransferase Erg6/SMT-type" evidence="8">
    <location>
        <begin position="81"/>
        <end position="376"/>
    </location>
</feature>
<evidence type="ECO:0000256" key="5">
    <source>
        <dbReference type="PROSITE-ProRule" id="PRU01022"/>
    </source>
</evidence>
<evidence type="ECO:0000256" key="4">
    <source>
        <dbReference type="ARBA" id="ARBA00038188"/>
    </source>
</evidence>
<protein>
    <recommendedName>
        <fullName evidence="6">Sterol 24-C-methyltransferase</fullName>
        <ecNumber evidence="6">2.1.1.-</ecNumber>
    </recommendedName>
    <alternativeName>
        <fullName evidence="6">Delta(24)-sterol C-methyltransferase</fullName>
    </alternativeName>
</protein>
<dbReference type="InterPro" id="IPR013705">
    <property type="entry name" value="Sterol_MeTrfase_C"/>
</dbReference>
<keyword evidence="6" id="KW-0444">Lipid biosynthesis</keyword>
<dbReference type="CDD" id="cd02440">
    <property type="entry name" value="AdoMet_MTases"/>
    <property type="match status" value="1"/>
</dbReference>
<dbReference type="Proteomes" id="UP001629113">
    <property type="component" value="Unassembled WGS sequence"/>
</dbReference>
<dbReference type="PANTHER" id="PTHR44068:SF1">
    <property type="entry name" value="HYPOTHETICAL LOC100005854"/>
    <property type="match status" value="1"/>
</dbReference>
<dbReference type="InterPro" id="IPR029063">
    <property type="entry name" value="SAM-dependent_MTases_sf"/>
</dbReference>
<dbReference type="EMBL" id="JBFCZG010000008">
    <property type="protein sequence ID" value="KAL3418936.1"/>
    <property type="molecule type" value="Genomic_DNA"/>
</dbReference>
<feature type="compositionally biased region" description="Basic and acidic residues" evidence="7">
    <location>
        <begin position="1"/>
        <end position="25"/>
    </location>
</feature>
<dbReference type="SUPFAM" id="SSF53335">
    <property type="entry name" value="S-adenosyl-L-methionine-dependent methyltransferases"/>
    <property type="match status" value="1"/>
</dbReference>
<evidence type="ECO:0000313" key="9">
    <source>
        <dbReference type="EMBL" id="KAL3418936.1"/>
    </source>
</evidence>
<keyword evidence="6" id="KW-0756">Sterol biosynthesis</keyword>
<keyword evidence="6" id="KW-0752">Steroid biosynthesis</keyword>
<evidence type="ECO:0000256" key="2">
    <source>
        <dbReference type="ARBA" id="ARBA00022679"/>
    </source>
</evidence>
<dbReference type="InterPro" id="IPR013216">
    <property type="entry name" value="Methyltransf_11"/>
</dbReference>
<dbReference type="Pfam" id="PF08241">
    <property type="entry name" value="Methyltransf_11"/>
    <property type="match status" value="1"/>
</dbReference>
<evidence type="ECO:0000313" key="10">
    <source>
        <dbReference type="Proteomes" id="UP001629113"/>
    </source>
</evidence>
<keyword evidence="2 5" id="KW-0808">Transferase</keyword>
<feature type="region of interest" description="Disordered" evidence="7">
    <location>
        <begin position="1"/>
        <end position="32"/>
    </location>
</feature>
<keyword evidence="6" id="KW-0443">Lipid metabolism</keyword>
<evidence type="ECO:0000256" key="7">
    <source>
        <dbReference type="SAM" id="MobiDB-lite"/>
    </source>
</evidence>
<organism evidence="9 10">
    <name type="scientific">Phlyctema vagabunda</name>
    <dbReference type="NCBI Taxonomy" id="108571"/>
    <lineage>
        <taxon>Eukaryota</taxon>
        <taxon>Fungi</taxon>
        <taxon>Dikarya</taxon>
        <taxon>Ascomycota</taxon>
        <taxon>Pezizomycotina</taxon>
        <taxon>Leotiomycetes</taxon>
        <taxon>Helotiales</taxon>
        <taxon>Dermateaceae</taxon>
        <taxon>Phlyctema</taxon>
    </lineage>
</organism>
<keyword evidence="6" id="KW-1207">Sterol metabolism</keyword>
<name>A0ABR4P6J4_9HELO</name>
<dbReference type="EC" id="2.1.1.-" evidence="6"/>
<gene>
    <name evidence="9" type="ORF">PVAG01_09157</name>
</gene>